<keyword evidence="1" id="KW-1133">Transmembrane helix</keyword>
<sequence length="322" mass="36401">MFATKHHEITFSVTIINNNVEQGNKYESIIILMEIRLFIPSPSYTCWYTGIGIMDLSIKYFGLVILKFIRVFRKFLTVFYGDLPLCFLNSTVLFVCCLCFNRNSLISLLAFISLLSSTLMSTSDNDTFLESIDLTTDLAFSMNFLCFSSHSFNKLEVHCRFHIITSGCLRMFNNFFDSNSNLSVLLVSSFNDCMVDSYFSTLSAVSLSISNSSLRSLASPAVSCNKSNLIFKSAISLSCVLTLYNSSFSSSICLLWPLPFKGSSTLSKSRSSKCLFSSKMYVFSSCNKLTLKNNYYIFNIPLSFNISTNKILKNLYIYKCII</sequence>
<evidence type="ECO:0000313" key="3">
    <source>
        <dbReference type="Proteomes" id="UP000475862"/>
    </source>
</evidence>
<keyword evidence="1" id="KW-0812">Transmembrane</keyword>
<gene>
    <name evidence="2" type="ORF">AGLY_015418</name>
</gene>
<evidence type="ECO:0000256" key="1">
    <source>
        <dbReference type="SAM" id="Phobius"/>
    </source>
</evidence>
<keyword evidence="1" id="KW-0472">Membrane</keyword>
<proteinExistence type="predicted"/>
<reference evidence="2 3" key="1">
    <citation type="submission" date="2019-08" db="EMBL/GenBank/DDBJ databases">
        <title>The genome of the soybean aphid Biotype 1, its phylome, world population structure and adaptation to the North American continent.</title>
        <authorList>
            <person name="Giordano R."/>
            <person name="Donthu R.K."/>
            <person name="Hernandez A.G."/>
            <person name="Wright C.L."/>
            <person name="Zimin A.V."/>
        </authorList>
    </citation>
    <scope>NUCLEOTIDE SEQUENCE [LARGE SCALE GENOMIC DNA]</scope>
    <source>
        <tissue evidence="2">Whole aphids</tissue>
    </source>
</reference>
<keyword evidence="3" id="KW-1185">Reference proteome</keyword>
<evidence type="ECO:0000313" key="2">
    <source>
        <dbReference type="EMBL" id="KAE9524173.1"/>
    </source>
</evidence>
<name>A0A6G0T0L6_APHGL</name>
<dbReference type="EMBL" id="VYZN01000071">
    <property type="protein sequence ID" value="KAE9524173.1"/>
    <property type="molecule type" value="Genomic_DNA"/>
</dbReference>
<comment type="caution">
    <text evidence="2">The sequence shown here is derived from an EMBL/GenBank/DDBJ whole genome shotgun (WGS) entry which is preliminary data.</text>
</comment>
<feature type="transmembrane region" description="Helical" evidence="1">
    <location>
        <begin position="87"/>
        <end position="115"/>
    </location>
</feature>
<organism evidence="2 3">
    <name type="scientific">Aphis glycines</name>
    <name type="common">Soybean aphid</name>
    <dbReference type="NCBI Taxonomy" id="307491"/>
    <lineage>
        <taxon>Eukaryota</taxon>
        <taxon>Metazoa</taxon>
        <taxon>Ecdysozoa</taxon>
        <taxon>Arthropoda</taxon>
        <taxon>Hexapoda</taxon>
        <taxon>Insecta</taxon>
        <taxon>Pterygota</taxon>
        <taxon>Neoptera</taxon>
        <taxon>Paraneoptera</taxon>
        <taxon>Hemiptera</taxon>
        <taxon>Sternorrhyncha</taxon>
        <taxon>Aphidomorpha</taxon>
        <taxon>Aphidoidea</taxon>
        <taxon>Aphididae</taxon>
        <taxon>Aphidini</taxon>
        <taxon>Aphis</taxon>
        <taxon>Aphis</taxon>
    </lineage>
</organism>
<dbReference type="Proteomes" id="UP000475862">
    <property type="component" value="Unassembled WGS sequence"/>
</dbReference>
<accession>A0A6G0T0L6</accession>
<dbReference type="AlphaFoldDB" id="A0A6G0T0L6"/>
<protein>
    <submittedName>
        <fullName evidence="2">Uncharacterized protein</fullName>
    </submittedName>
</protein>
<feature type="transmembrane region" description="Helical" evidence="1">
    <location>
        <begin position="47"/>
        <end position="66"/>
    </location>
</feature>